<evidence type="ECO:0000256" key="6">
    <source>
        <dbReference type="ARBA" id="ARBA00023049"/>
    </source>
</evidence>
<dbReference type="InterPro" id="IPR029062">
    <property type="entry name" value="Class_I_gatase-like"/>
</dbReference>
<evidence type="ECO:0000256" key="2">
    <source>
        <dbReference type="ARBA" id="ARBA00005988"/>
    </source>
</evidence>
<keyword evidence="10" id="KW-1185">Reference proteome</keyword>
<keyword evidence="7" id="KW-0732">Signal</keyword>
<evidence type="ECO:0000256" key="1">
    <source>
        <dbReference type="ARBA" id="ARBA00001947"/>
    </source>
</evidence>
<dbReference type="SUPFAM" id="SSF52317">
    <property type="entry name" value="Class I glutamine amidotransferase-like"/>
    <property type="match status" value="1"/>
</dbReference>
<evidence type="ECO:0000259" key="8">
    <source>
        <dbReference type="Pfam" id="PF00246"/>
    </source>
</evidence>
<dbReference type="PANTHER" id="PTHR11705:SF143">
    <property type="entry name" value="SLL0236 PROTEIN"/>
    <property type="match status" value="1"/>
</dbReference>
<feature type="signal peptide" evidence="7">
    <location>
        <begin position="1"/>
        <end position="24"/>
    </location>
</feature>
<evidence type="ECO:0000256" key="3">
    <source>
        <dbReference type="ARBA" id="ARBA00022670"/>
    </source>
</evidence>
<organism evidence="9 10">
    <name type="scientific">Imperialibacter roseus</name>
    <dbReference type="NCBI Taxonomy" id="1324217"/>
    <lineage>
        <taxon>Bacteria</taxon>
        <taxon>Pseudomonadati</taxon>
        <taxon>Bacteroidota</taxon>
        <taxon>Cytophagia</taxon>
        <taxon>Cytophagales</taxon>
        <taxon>Flammeovirgaceae</taxon>
        <taxon>Imperialibacter</taxon>
    </lineage>
</organism>
<evidence type="ECO:0000256" key="5">
    <source>
        <dbReference type="ARBA" id="ARBA00022833"/>
    </source>
</evidence>
<name>A0ABZ0IYP2_9BACT</name>
<sequence length="874" mass="97330">MYLKRAFLAMLSAFCLMMVNTTFAQITTTVPTPESHFGFQVGADYKLFNHQQQMDYFQKLDAASDRVLMKEIGKTTLGKPMVVVFISSEDNIKNLEKYRKISEDLARVRVDEATARKYSEEGKAVIWIDGGLHATERAGAQMTPELAYRVATEETSEMKKIREEVIFILMPSMNPDGLNIVESWYKKNLGTPWETTNPPWLYHHFIGHDNNRDWFMNNMPESYHVNEVLYNEWYPQIVYNQHQTSPGWARIFLPPFDNPVNPNIHPGATTGTNFVGTAMANRFALERMPGVISNHTFSMWWNGGMRTVPYFHNMIGILTETGHATPTPRFYDPDSIPKYIRGLGGSKPTDGTHIFYSDPWKGGESHFRDAVDYMITGSLAVLDLAADRKEHYLYNIYSMGKDAIEAKLLENSFAYVIPAEQFDRGEARNLVNILRQGGVEMHKATKSFMANGKQYAAGSYIAYSAQAFRPYLVDLMEKQSYPDLRISPGGPPIPPYDLAGWTLPMQMGVTVDKVMEKFTASTEEIKTREPVTAGKVSGKSGYGYSLTTNENAAIKAINFLLAKGEKVSRLAAKQGDMAAGTFVVEKSGSTDANVSEASKTYGVDFAGLAAKPEGTLKAIKLPKVGLYKTWQANMDEGWTRWLLQDYGFPLDTLHDNDVRTKDLSQYDAIIIPDQRPDGILNGYSFGFMPPEYTGGMGIDGLAAIKNYVAKGGQLITFDEASDFAVDQFGLSLRSTTNGLSPNTFFIPGSLIRTNVDTNHSLAYGVQSEVAASFNQSRAYSRVVKENEGEGGKEPSVKEAPEPPLEIVATYAKDKLLMSGWAMGQEKYIGSKAAVIKAGYGSGSIVLFAFRPQFRGQPRATYKLIFNAIYEGTME</sequence>
<reference evidence="9 10" key="1">
    <citation type="journal article" date="2023" name="Microbiol. Resour. Announc.">
        <title>Complete Genome Sequence of Imperialibacter roseus strain P4T.</title>
        <authorList>
            <person name="Tizabi D.R."/>
            <person name="Bachvaroff T."/>
            <person name="Hill R.T."/>
        </authorList>
    </citation>
    <scope>NUCLEOTIDE SEQUENCE [LARGE SCALE GENOMIC DNA]</scope>
    <source>
        <strain evidence="9 10">P4T</strain>
    </source>
</reference>
<gene>
    <name evidence="9" type="ORF">RT717_09125</name>
</gene>
<keyword evidence="5" id="KW-0862">Zinc</keyword>
<protein>
    <submittedName>
        <fullName evidence="9">M14 family metallopeptidase</fullName>
    </submittedName>
</protein>
<dbReference type="Pfam" id="PF00246">
    <property type="entry name" value="Peptidase_M14"/>
    <property type="match status" value="1"/>
</dbReference>
<evidence type="ECO:0000256" key="7">
    <source>
        <dbReference type="SAM" id="SignalP"/>
    </source>
</evidence>
<dbReference type="Gene3D" id="3.40.630.10">
    <property type="entry name" value="Zn peptidases"/>
    <property type="match status" value="1"/>
</dbReference>
<dbReference type="CDD" id="cd06240">
    <property type="entry name" value="M14-like"/>
    <property type="match status" value="1"/>
</dbReference>
<feature type="domain" description="Peptidase M14" evidence="8">
    <location>
        <begin position="56"/>
        <end position="215"/>
    </location>
</feature>
<dbReference type="SUPFAM" id="SSF53187">
    <property type="entry name" value="Zn-dependent exopeptidases"/>
    <property type="match status" value="1"/>
</dbReference>
<evidence type="ECO:0000313" key="10">
    <source>
        <dbReference type="Proteomes" id="UP001302349"/>
    </source>
</evidence>
<dbReference type="EMBL" id="CP136051">
    <property type="protein sequence ID" value="WOK08796.1"/>
    <property type="molecule type" value="Genomic_DNA"/>
</dbReference>
<comment type="cofactor">
    <cofactor evidence="1">
        <name>Zn(2+)</name>
        <dbReference type="ChEBI" id="CHEBI:29105"/>
    </cofactor>
</comment>
<evidence type="ECO:0000313" key="9">
    <source>
        <dbReference type="EMBL" id="WOK08796.1"/>
    </source>
</evidence>
<keyword evidence="4" id="KW-0378">Hydrolase</keyword>
<proteinExistence type="inferred from homology"/>
<comment type="similarity">
    <text evidence="2">Belongs to the peptidase M14 family.</text>
</comment>
<evidence type="ECO:0000256" key="4">
    <source>
        <dbReference type="ARBA" id="ARBA00022801"/>
    </source>
</evidence>
<keyword evidence="6" id="KW-0482">Metalloprotease</keyword>
<dbReference type="InterPro" id="IPR000834">
    <property type="entry name" value="Peptidase_M14"/>
</dbReference>
<dbReference type="PANTHER" id="PTHR11705">
    <property type="entry name" value="PROTEASE FAMILY M14 CARBOXYPEPTIDASE A,B"/>
    <property type="match status" value="1"/>
</dbReference>
<dbReference type="Proteomes" id="UP001302349">
    <property type="component" value="Chromosome"/>
</dbReference>
<keyword evidence="3" id="KW-0645">Protease</keyword>
<dbReference type="Gene3D" id="3.40.50.880">
    <property type="match status" value="1"/>
</dbReference>
<feature type="chain" id="PRO_5046488260" evidence="7">
    <location>
        <begin position="25"/>
        <end position="874"/>
    </location>
</feature>
<dbReference type="RefSeq" id="WP_317491428.1">
    <property type="nucleotide sequence ID" value="NZ_CP136051.1"/>
</dbReference>
<accession>A0ABZ0IYP2</accession>